<feature type="transmembrane region" description="Helical" evidence="2">
    <location>
        <begin position="202"/>
        <end position="220"/>
    </location>
</feature>
<feature type="transmembrane region" description="Helical" evidence="2">
    <location>
        <begin position="142"/>
        <end position="164"/>
    </location>
</feature>
<dbReference type="PANTHER" id="PTHR14969">
    <property type="entry name" value="SPHINGOSINE-1-PHOSPHATE PHOSPHOHYDROLASE"/>
    <property type="match status" value="1"/>
</dbReference>
<protein>
    <submittedName>
        <fullName evidence="4">Phosphatase PAP2 family protein</fullName>
    </submittedName>
</protein>
<feature type="transmembrane region" description="Helical" evidence="2">
    <location>
        <begin position="176"/>
        <end position="196"/>
    </location>
</feature>
<dbReference type="PANTHER" id="PTHR14969:SF13">
    <property type="entry name" value="AT30094P"/>
    <property type="match status" value="1"/>
</dbReference>
<name>A0ABP8HDY9_9BACT</name>
<evidence type="ECO:0000259" key="3">
    <source>
        <dbReference type="SMART" id="SM00014"/>
    </source>
</evidence>
<proteinExistence type="predicted"/>
<feature type="domain" description="Phosphatidic acid phosphatase type 2/haloperoxidase" evidence="3">
    <location>
        <begin position="104"/>
        <end position="217"/>
    </location>
</feature>
<gene>
    <name evidence="4" type="ORF">GCM10023184_33810</name>
</gene>
<sequence>MIRKLSGKVRRFWASLALLSVEMVLLAAVFLVSLTVFGYMVRRVFVLQNNDFDQQVFDYLGGWVTPGLNRFMQAVTFLGTHRFLIPANLSLIAWFLFVRPHKWYSIKVPAIALSSLLLMSLLKNLFGRSRPLDPLLEPARGLSFPSGHALMSMTFYGLLIYITYHSVKNPRLRWPIIAFLGLLILTISFSRIYLRVHYTSDVLAGLALGALWVVLALKLIRRIEKQGKRTLGPIVGHGPAPTMGTGPVPNAPSEPM</sequence>
<dbReference type="Proteomes" id="UP001501725">
    <property type="component" value="Unassembled WGS sequence"/>
</dbReference>
<evidence type="ECO:0000313" key="5">
    <source>
        <dbReference type="Proteomes" id="UP001501725"/>
    </source>
</evidence>
<feature type="region of interest" description="Disordered" evidence="1">
    <location>
        <begin position="233"/>
        <end position="256"/>
    </location>
</feature>
<evidence type="ECO:0000256" key="2">
    <source>
        <dbReference type="SAM" id="Phobius"/>
    </source>
</evidence>
<evidence type="ECO:0000313" key="4">
    <source>
        <dbReference type="EMBL" id="GAA4337809.1"/>
    </source>
</evidence>
<feature type="transmembrane region" description="Helical" evidence="2">
    <location>
        <begin position="71"/>
        <end position="97"/>
    </location>
</feature>
<keyword evidence="2" id="KW-0472">Membrane</keyword>
<feature type="transmembrane region" description="Helical" evidence="2">
    <location>
        <begin position="12"/>
        <end position="41"/>
    </location>
</feature>
<comment type="caution">
    <text evidence="4">The sequence shown here is derived from an EMBL/GenBank/DDBJ whole genome shotgun (WGS) entry which is preliminary data.</text>
</comment>
<organism evidence="4 5">
    <name type="scientific">Flaviaesturariibacter amylovorans</name>
    <dbReference type="NCBI Taxonomy" id="1084520"/>
    <lineage>
        <taxon>Bacteria</taxon>
        <taxon>Pseudomonadati</taxon>
        <taxon>Bacteroidota</taxon>
        <taxon>Chitinophagia</taxon>
        <taxon>Chitinophagales</taxon>
        <taxon>Chitinophagaceae</taxon>
        <taxon>Flaviaestuariibacter</taxon>
    </lineage>
</organism>
<dbReference type="InterPro" id="IPR000326">
    <property type="entry name" value="PAP2/HPO"/>
</dbReference>
<reference evidence="5" key="1">
    <citation type="journal article" date="2019" name="Int. J. Syst. Evol. Microbiol.">
        <title>The Global Catalogue of Microorganisms (GCM) 10K type strain sequencing project: providing services to taxonomists for standard genome sequencing and annotation.</title>
        <authorList>
            <consortium name="The Broad Institute Genomics Platform"/>
            <consortium name="The Broad Institute Genome Sequencing Center for Infectious Disease"/>
            <person name="Wu L."/>
            <person name="Ma J."/>
        </authorList>
    </citation>
    <scope>NUCLEOTIDE SEQUENCE [LARGE SCALE GENOMIC DNA]</scope>
    <source>
        <strain evidence="5">JCM 17919</strain>
    </source>
</reference>
<dbReference type="EMBL" id="BAABGY010000011">
    <property type="protein sequence ID" value="GAA4337809.1"/>
    <property type="molecule type" value="Genomic_DNA"/>
</dbReference>
<keyword evidence="2" id="KW-0812">Transmembrane</keyword>
<dbReference type="RefSeq" id="WP_345256964.1">
    <property type="nucleotide sequence ID" value="NZ_BAABGY010000011.1"/>
</dbReference>
<keyword evidence="2" id="KW-1133">Transmembrane helix</keyword>
<accession>A0ABP8HDY9</accession>
<dbReference type="InterPro" id="IPR036938">
    <property type="entry name" value="PAP2/HPO_sf"/>
</dbReference>
<evidence type="ECO:0000256" key="1">
    <source>
        <dbReference type="SAM" id="MobiDB-lite"/>
    </source>
</evidence>
<dbReference type="SUPFAM" id="SSF48317">
    <property type="entry name" value="Acid phosphatase/Vanadium-dependent haloperoxidase"/>
    <property type="match status" value="1"/>
</dbReference>
<feature type="transmembrane region" description="Helical" evidence="2">
    <location>
        <begin position="104"/>
        <end position="122"/>
    </location>
</feature>
<keyword evidence="5" id="KW-1185">Reference proteome</keyword>
<dbReference type="CDD" id="cd03392">
    <property type="entry name" value="PAP2_like_2"/>
    <property type="match status" value="1"/>
</dbReference>
<dbReference type="Pfam" id="PF01569">
    <property type="entry name" value="PAP2"/>
    <property type="match status" value="1"/>
</dbReference>
<dbReference type="Gene3D" id="1.20.144.10">
    <property type="entry name" value="Phosphatidic acid phosphatase type 2/haloperoxidase"/>
    <property type="match status" value="1"/>
</dbReference>
<dbReference type="SMART" id="SM00014">
    <property type="entry name" value="acidPPc"/>
    <property type="match status" value="1"/>
</dbReference>